<dbReference type="RefSeq" id="WP_058357708.1">
    <property type="nucleotide sequence ID" value="NZ_CABKVG010000010.1"/>
</dbReference>
<feature type="transmembrane region" description="Helical" evidence="1">
    <location>
        <begin position="66"/>
        <end position="85"/>
    </location>
</feature>
<protein>
    <submittedName>
        <fullName evidence="2">Uncharacterized protein</fullName>
    </submittedName>
</protein>
<feature type="transmembrane region" description="Helical" evidence="1">
    <location>
        <begin position="97"/>
        <end position="116"/>
    </location>
</feature>
<organism evidence="2 3">
    <name type="scientific">Vitreoscilla massiliensis</name>
    <dbReference type="NCBI Taxonomy" id="1689272"/>
    <lineage>
        <taxon>Bacteria</taxon>
        <taxon>Pseudomonadati</taxon>
        <taxon>Pseudomonadota</taxon>
        <taxon>Betaproteobacteria</taxon>
        <taxon>Neisseriales</taxon>
        <taxon>Neisseriaceae</taxon>
        <taxon>Vitreoscilla</taxon>
    </lineage>
</organism>
<name>A0ABY4DZV6_9NEIS</name>
<dbReference type="EMBL" id="CP091511">
    <property type="protein sequence ID" value="UOO88603.1"/>
    <property type="molecule type" value="Genomic_DNA"/>
</dbReference>
<reference evidence="2 3" key="1">
    <citation type="journal article" date="2022" name="Res Sq">
        <title>Evolution of multicellular longitudinally dividing oral cavity symbionts (Neisseriaceae).</title>
        <authorList>
            <person name="Nyongesa S."/>
            <person name="Weber P."/>
            <person name="Bernet E."/>
            <person name="Pullido F."/>
            <person name="Nieckarz M."/>
            <person name="Delaby M."/>
            <person name="Nieves C."/>
            <person name="Viehboeck T."/>
            <person name="Krause N."/>
            <person name="Rivera-Millot A."/>
            <person name="Nakamura A."/>
            <person name="Vischer N."/>
            <person name="VanNieuwenhze M."/>
            <person name="Brun Y."/>
            <person name="Cava F."/>
            <person name="Bulgheresi S."/>
            <person name="Veyrier F."/>
        </authorList>
    </citation>
    <scope>NUCLEOTIDE SEQUENCE [LARGE SCALE GENOMIC DNA]</scope>
    <source>
        <strain evidence="2 3">SN4</strain>
    </source>
</reference>
<feature type="transmembrane region" description="Helical" evidence="1">
    <location>
        <begin position="263"/>
        <end position="286"/>
    </location>
</feature>
<keyword evidence="1" id="KW-0812">Transmembrane</keyword>
<keyword evidence="3" id="KW-1185">Reference proteome</keyword>
<evidence type="ECO:0000313" key="3">
    <source>
        <dbReference type="Proteomes" id="UP000832011"/>
    </source>
</evidence>
<evidence type="ECO:0000313" key="2">
    <source>
        <dbReference type="EMBL" id="UOO88603.1"/>
    </source>
</evidence>
<gene>
    <name evidence="2" type="ORF">LVJ82_14190</name>
</gene>
<feature type="transmembrane region" description="Helical" evidence="1">
    <location>
        <begin position="238"/>
        <end position="257"/>
    </location>
</feature>
<dbReference type="Proteomes" id="UP000832011">
    <property type="component" value="Chromosome"/>
</dbReference>
<evidence type="ECO:0000256" key="1">
    <source>
        <dbReference type="SAM" id="Phobius"/>
    </source>
</evidence>
<sequence>MTPKPDLLALWRQQHPSNAADTATLQQYHCDGVLWQRQPEAYIARLANIQASSIHSTRTQPAPTPAPTIVLIMLLLGMMLGARWLSPWLNQVLPLHVLLLLLVAVLLLFFAALLYPHLRHHRARHRYNYQLWLYPHHTPPILAITLTELDTVQALQTWLHQYMPPNSVCEPRLNADVIQDWLAEQHTTLENMALLADLRLQQQVLYSQQQPFLPLRYMQALHIHKVAGPYQAPQLNEYADFVVQVWVMVLIGLYFYLPDEPVPALWLWAVCTLVAVLSAILMFFSLPDVFPAIRKKSAPAAAEAHYLLMATSSLSHMDVPIAAAYDFNLLMGLRQLLLEQQQPR</sequence>
<proteinExistence type="predicted"/>
<keyword evidence="1" id="KW-0472">Membrane</keyword>
<accession>A0ABY4DZV6</accession>
<keyword evidence="1" id="KW-1133">Transmembrane helix</keyword>